<dbReference type="AlphaFoldDB" id="A0A1J7BBS2"/>
<reference evidence="1 2" key="1">
    <citation type="submission" date="2016-10" db="EMBL/GenBank/DDBJ databases">
        <title>Genome sequence of Streptomyces gilvigriseus MUSC 26.</title>
        <authorList>
            <person name="Lee L.-H."/>
            <person name="Ser H.-L."/>
        </authorList>
    </citation>
    <scope>NUCLEOTIDE SEQUENCE [LARGE SCALE GENOMIC DNA]</scope>
    <source>
        <strain evidence="1 2">MUSC 26</strain>
    </source>
</reference>
<gene>
    <name evidence="1" type="ORF">BIV57_18020</name>
</gene>
<dbReference type="EMBL" id="MLCF01000113">
    <property type="protein sequence ID" value="OIV36135.1"/>
    <property type="molecule type" value="Genomic_DNA"/>
</dbReference>
<name>A0A1J7BBS2_9ACTN</name>
<proteinExistence type="predicted"/>
<evidence type="ECO:0000313" key="2">
    <source>
        <dbReference type="Proteomes" id="UP000243342"/>
    </source>
</evidence>
<comment type="caution">
    <text evidence="1">The sequence shown here is derived from an EMBL/GenBank/DDBJ whole genome shotgun (WGS) entry which is preliminary data.</text>
</comment>
<dbReference type="STRING" id="1428644.BIV57_18020"/>
<evidence type="ECO:0000313" key="1">
    <source>
        <dbReference type="EMBL" id="OIV36135.1"/>
    </source>
</evidence>
<accession>A0A1J7BBS2</accession>
<dbReference type="RefSeq" id="WP_071657931.1">
    <property type="nucleotide sequence ID" value="NZ_MLCF01000113.1"/>
</dbReference>
<organism evidence="1 2">
    <name type="scientific">Mangrovactinospora gilvigrisea</name>
    <dbReference type="NCBI Taxonomy" id="1428644"/>
    <lineage>
        <taxon>Bacteria</taxon>
        <taxon>Bacillati</taxon>
        <taxon>Actinomycetota</taxon>
        <taxon>Actinomycetes</taxon>
        <taxon>Kitasatosporales</taxon>
        <taxon>Streptomycetaceae</taxon>
        <taxon>Mangrovactinospora</taxon>
    </lineage>
</organism>
<dbReference type="Proteomes" id="UP000243342">
    <property type="component" value="Unassembled WGS sequence"/>
</dbReference>
<sequence length="115" mass="12688">MNLADIRRALTGAGYTVTDWTTARTDLTKHYTSTEYAQSFAPNGLKITRADKSANGYVIARTIPASHTKPARNAFYILVSLDVRDDVPASLDAADVVRAFDAVIDIEVSWQNKRL</sequence>
<protein>
    <submittedName>
        <fullName evidence="1">Uncharacterized protein</fullName>
    </submittedName>
</protein>
<keyword evidence="2" id="KW-1185">Reference proteome</keyword>